<evidence type="ECO:0000256" key="2">
    <source>
        <dbReference type="ARBA" id="ARBA00004271"/>
    </source>
</evidence>
<feature type="active site" description="Charge relay system" evidence="11 12">
    <location>
        <position position="163"/>
    </location>
</feature>
<dbReference type="EMBL" id="CAMGYJ010000006">
    <property type="protein sequence ID" value="CAI0440315.1"/>
    <property type="molecule type" value="Genomic_DNA"/>
</dbReference>
<dbReference type="InterPro" id="IPR037045">
    <property type="entry name" value="S8pro/Inhibitor_I9_sf"/>
</dbReference>
<dbReference type="Gene3D" id="3.30.70.80">
    <property type="entry name" value="Peptidase S8 propeptide/proteinase inhibitor I9"/>
    <property type="match status" value="1"/>
</dbReference>
<keyword evidence="5" id="KW-0964">Secreted</keyword>
<keyword evidence="19" id="KW-1185">Reference proteome</keyword>
<dbReference type="FunFam" id="3.40.50.200:FF:000006">
    <property type="entry name" value="Subtilisin-like protease SBT1.5"/>
    <property type="match status" value="1"/>
</dbReference>
<evidence type="ECO:0000259" key="14">
    <source>
        <dbReference type="Pfam" id="PF00082"/>
    </source>
</evidence>
<dbReference type="InterPro" id="IPR003137">
    <property type="entry name" value="PA_domain"/>
</dbReference>
<reference evidence="18" key="1">
    <citation type="submission" date="2022-08" db="EMBL/GenBank/DDBJ databases">
        <authorList>
            <person name="Gutierrez-Valencia J."/>
        </authorList>
    </citation>
    <scope>NUCLEOTIDE SEQUENCE</scope>
</reference>
<feature type="domain" description="Subtilisin-like protease fibronectin type-III" evidence="17">
    <location>
        <begin position="1060"/>
        <end position="1158"/>
    </location>
</feature>
<dbReference type="InterPro" id="IPR015500">
    <property type="entry name" value="Peptidase_S8_subtilisin-rel"/>
</dbReference>
<evidence type="ECO:0000256" key="5">
    <source>
        <dbReference type="ARBA" id="ARBA00022525"/>
    </source>
</evidence>
<dbReference type="Pfam" id="PF05922">
    <property type="entry name" value="Inhibitor_I9"/>
    <property type="match status" value="1"/>
</dbReference>
<feature type="active site" description="Charge relay system" evidence="11 12">
    <location>
        <position position="234"/>
    </location>
</feature>
<dbReference type="Pfam" id="PF02225">
    <property type="entry name" value="PA"/>
    <property type="match status" value="2"/>
</dbReference>
<dbReference type="PANTHER" id="PTHR10795">
    <property type="entry name" value="PROPROTEIN CONVERTASE SUBTILISIN/KEXIN"/>
    <property type="match status" value="1"/>
</dbReference>
<dbReference type="Pfam" id="PF00082">
    <property type="entry name" value="Peptidase_S8"/>
    <property type="match status" value="2"/>
</dbReference>
<accession>A0AAV0M1N9</accession>
<comment type="similarity">
    <text evidence="3 12">Belongs to the peptidase S8 family.</text>
</comment>
<dbReference type="GO" id="GO:0009609">
    <property type="term" value="P:response to symbiotic bacterium"/>
    <property type="evidence" value="ECO:0007669"/>
    <property type="project" value="UniProtKB-ARBA"/>
</dbReference>
<evidence type="ECO:0000256" key="12">
    <source>
        <dbReference type="PROSITE-ProRule" id="PRU01240"/>
    </source>
</evidence>
<dbReference type="GO" id="GO:0009610">
    <property type="term" value="P:response to symbiotic fungus"/>
    <property type="evidence" value="ECO:0007669"/>
    <property type="project" value="UniProtKB-ARBA"/>
</dbReference>
<evidence type="ECO:0000313" key="18">
    <source>
        <dbReference type="EMBL" id="CAI0440315.1"/>
    </source>
</evidence>
<evidence type="ECO:0000256" key="10">
    <source>
        <dbReference type="ARBA" id="ARBA00023180"/>
    </source>
</evidence>
<keyword evidence="10" id="KW-0325">Glycoprotein</keyword>
<feature type="domain" description="Peptidase S8/S53" evidence="14">
    <location>
        <begin position="154"/>
        <end position="617"/>
    </location>
</feature>
<dbReference type="FunFam" id="2.60.40.2310:FF:000002">
    <property type="entry name" value="p69E protein-like"/>
    <property type="match status" value="1"/>
</dbReference>
<keyword evidence="8 12" id="KW-0378">Hydrolase</keyword>
<comment type="caution">
    <text evidence="18">The sequence shown here is derived from an EMBL/GenBank/DDBJ whole genome shotgun (WGS) entry which is preliminary data.</text>
</comment>
<dbReference type="AlphaFoldDB" id="A0AAV0M1N9"/>
<dbReference type="PRINTS" id="PR00723">
    <property type="entry name" value="SUBTILISIN"/>
</dbReference>
<dbReference type="Gene3D" id="3.50.30.30">
    <property type="match status" value="1"/>
</dbReference>
<dbReference type="InterPro" id="IPR041469">
    <property type="entry name" value="Subtilisin-like_FN3"/>
</dbReference>
<dbReference type="InterPro" id="IPR036852">
    <property type="entry name" value="Peptidase_S8/S53_dom_sf"/>
</dbReference>
<evidence type="ECO:0000256" key="8">
    <source>
        <dbReference type="ARBA" id="ARBA00022801"/>
    </source>
</evidence>
<dbReference type="SUPFAM" id="SSF52025">
    <property type="entry name" value="PA domain"/>
    <property type="match status" value="2"/>
</dbReference>
<dbReference type="Proteomes" id="UP001154282">
    <property type="component" value="Unassembled WGS sequence"/>
</dbReference>
<comment type="subcellular location">
    <subcellularLocation>
        <location evidence="2">Secreted</location>
        <location evidence="2">Extracellular space</location>
        <location evidence="2">Apoplast</location>
    </subcellularLocation>
</comment>
<dbReference type="SUPFAM" id="SSF52743">
    <property type="entry name" value="Subtilisin-like"/>
    <property type="match status" value="2"/>
</dbReference>
<evidence type="ECO:0000313" key="19">
    <source>
        <dbReference type="Proteomes" id="UP001154282"/>
    </source>
</evidence>
<evidence type="ECO:0000256" key="3">
    <source>
        <dbReference type="ARBA" id="ARBA00011073"/>
    </source>
</evidence>
<dbReference type="InterPro" id="IPR045051">
    <property type="entry name" value="SBT"/>
</dbReference>
<dbReference type="InterPro" id="IPR046450">
    <property type="entry name" value="PA_dom_sf"/>
</dbReference>
<dbReference type="Gene3D" id="3.40.50.200">
    <property type="entry name" value="Peptidase S8/S53 domain"/>
    <property type="match status" value="2"/>
</dbReference>
<dbReference type="FunFam" id="3.30.70.80:FF:000002">
    <property type="entry name" value="Subtilisin-like protease SBT5.3"/>
    <property type="match status" value="1"/>
</dbReference>
<organism evidence="18 19">
    <name type="scientific">Linum tenue</name>
    <dbReference type="NCBI Taxonomy" id="586396"/>
    <lineage>
        <taxon>Eukaryota</taxon>
        <taxon>Viridiplantae</taxon>
        <taxon>Streptophyta</taxon>
        <taxon>Embryophyta</taxon>
        <taxon>Tracheophyta</taxon>
        <taxon>Spermatophyta</taxon>
        <taxon>Magnoliopsida</taxon>
        <taxon>eudicotyledons</taxon>
        <taxon>Gunneridae</taxon>
        <taxon>Pentapetalae</taxon>
        <taxon>rosids</taxon>
        <taxon>fabids</taxon>
        <taxon>Malpighiales</taxon>
        <taxon>Linaceae</taxon>
        <taxon>Linum</taxon>
    </lineage>
</organism>
<sequence length="1163" mass="125123">MTTMIGRRRLVFHLCLISLLLFLSSSALPSVSAAAGRRHYIVYMGGHSSLHSSSATEADLHAITNSHHAILATYLGDIERAREAIRYSYTRHINGFTAILNEGEAAQIAKHPGVVSVFPDRRKKLQTTHSWNFMLMENQFTDKATAFWKEAKFGQDVIIANIDGGVWPESQSFSDEGYGPVPSRWKGTCAKAGIRCNRKLIGARYFNKGVLAVPTDAKAGAHADLYSVRDFGGHGTHTLSTAAGNFVPGANFSGAALGVAKGGAPRARVASYKTCFNVPDSCLESDVLAAFEAAISDGVDVLSVSLGDDINYDYFADGLAIGAFHAVRAGITVVAAGGNAGPGLGTVSNLAPWMFTVAASTMDRSFETYAELRNGLRIKGASMTEALLPVRKFYPLISAAEAAGLRPNATRDALLCKPGSLDPAKVKGKVVACLRGDTSRLSKSNETAKAGAVGMILCNDKSNGDEISPDPHFIPTVQIGYKDGLKVFKYINGTKNPEAYITGTFSRFGEKPAPAVCDFSSRGPNVLNPEIMKPDVTAPGDQILAAFSMSASSEATGPDDPRRFPYQFESGTSMATPHVAGIVALIKAVHPDWSPSAIRSAIMTTARTKDNTGNRMTEVGGGRTNSFAYGSGHVRPNQAANPGLVYELTNNEYLDFLCSLGYNTSSIGTFEPGHKCSNSTRWSVFDFNYPSFSIPKLGAGPVTLTRRVKNVGPPGTYTAQVREPYGVAVKVVPDVLKFEKYGEEKSFRIMVAAKSKGAAKDFEFGGLTWTDGVHYVRSPIFFTALFSNSLLCKPKTLDPKKAKGKILACLRGDIGRVEKGKIAAMAGASGMILCNDKINGDGDLTADPHFLPATQIGYRDGVALFRYISSTKHPKAYITPSTSMVNVKPAPVMADFSSKGPNTIAPYVLKPDITAPGVNIIAAYTEAKPTDPSEDPRKFPYNILSGTSMSCPHVSGVFGLLRAVYPHWSPSAIRSAIMTTARTRDNARNPILDSTLEKATPFSYGSGHIRPNRAMDPGLVYDLSVSDYLDFLCARGYNKTLLKLFSDAPHECPKHARIMDLNYPSIAVPKLKGGSSITMTRKVKNVGKSPARYAVRIKEPKGVSVSVKPNVLKFNKLGEEKKFKVILKAKWNGTADDYVFGGITWTDGIHYVRSPIAVYVVTA</sequence>
<evidence type="ECO:0000256" key="4">
    <source>
        <dbReference type="ARBA" id="ARBA00022523"/>
    </source>
</evidence>
<keyword evidence="6 12" id="KW-0645">Protease</keyword>
<feature type="chain" id="PRO_5043784972" evidence="13">
    <location>
        <begin position="28"/>
        <end position="1163"/>
    </location>
</feature>
<gene>
    <name evidence="18" type="ORF">LITE_LOCUS26483</name>
</gene>
<dbReference type="Pfam" id="PF17766">
    <property type="entry name" value="fn3_6"/>
    <property type="match status" value="2"/>
</dbReference>
<feature type="domain" description="PA" evidence="15">
    <location>
        <begin position="791"/>
        <end position="864"/>
    </location>
</feature>
<keyword evidence="9 12" id="KW-0720">Serine protease</keyword>
<dbReference type="CDD" id="cd02120">
    <property type="entry name" value="PA_subtilisin_like"/>
    <property type="match status" value="2"/>
</dbReference>
<feature type="domain" description="Peptidase S8/S53" evidence="14">
    <location>
        <begin position="887"/>
        <end position="993"/>
    </location>
</feature>
<dbReference type="InterPro" id="IPR023828">
    <property type="entry name" value="Peptidase_S8_Ser-AS"/>
</dbReference>
<dbReference type="PROSITE" id="PS51892">
    <property type="entry name" value="SUBTILASE"/>
    <property type="match status" value="1"/>
</dbReference>
<name>A0AAV0M1N9_9ROSI</name>
<proteinExistence type="inferred from homology"/>
<dbReference type="GO" id="GO:0004252">
    <property type="term" value="F:serine-type endopeptidase activity"/>
    <property type="evidence" value="ECO:0007669"/>
    <property type="project" value="UniProtKB-UniRule"/>
</dbReference>
<feature type="domain" description="Subtilisin-like protease fibronectin type-III" evidence="17">
    <location>
        <begin position="686"/>
        <end position="781"/>
    </location>
</feature>
<dbReference type="GO" id="GO:0006508">
    <property type="term" value="P:proteolysis"/>
    <property type="evidence" value="ECO:0007669"/>
    <property type="project" value="UniProtKB-KW"/>
</dbReference>
<dbReference type="Gene3D" id="2.60.40.2310">
    <property type="match status" value="2"/>
</dbReference>
<comment type="function">
    <text evidence="1">Required for arbuscular mycorrhiza (AM) development during AM symbiosis with AM fungi (e.g. Glomeromycota intraradices).</text>
</comment>
<dbReference type="FunFam" id="3.50.30.30:FF:000005">
    <property type="entry name" value="subtilisin-like protease SBT1.5"/>
    <property type="match status" value="1"/>
</dbReference>
<feature type="signal peptide" evidence="13">
    <location>
        <begin position="1"/>
        <end position="27"/>
    </location>
</feature>
<keyword evidence="7 13" id="KW-0732">Signal</keyword>
<feature type="domain" description="PA" evidence="15">
    <location>
        <begin position="413"/>
        <end position="486"/>
    </location>
</feature>
<dbReference type="PROSITE" id="PS00138">
    <property type="entry name" value="SUBTILASE_SER"/>
    <property type="match status" value="2"/>
</dbReference>
<evidence type="ECO:0000256" key="9">
    <source>
        <dbReference type="ARBA" id="ARBA00022825"/>
    </source>
</evidence>
<dbReference type="InterPro" id="IPR010259">
    <property type="entry name" value="S8pro/Inhibitor_I9"/>
</dbReference>
<protein>
    <submittedName>
        <fullName evidence="18">Uncharacterized protein</fullName>
    </submittedName>
</protein>
<evidence type="ECO:0000256" key="11">
    <source>
        <dbReference type="PIRSR" id="PIRSR615500-1"/>
    </source>
</evidence>
<evidence type="ECO:0000259" key="15">
    <source>
        <dbReference type="Pfam" id="PF02225"/>
    </source>
</evidence>
<dbReference type="GO" id="GO:0048046">
    <property type="term" value="C:apoplast"/>
    <property type="evidence" value="ECO:0007669"/>
    <property type="project" value="UniProtKB-SubCell"/>
</dbReference>
<dbReference type="InterPro" id="IPR000209">
    <property type="entry name" value="Peptidase_S8/S53_dom"/>
</dbReference>
<evidence type="ECO:0000256" key="13">
    <source>
        <dbReference type="SAM" id="SignalP"/>
    </source>
</evidence>
<dbReference type="CDD" id="cd04852">
    <property type="entry name" value="Peptidases_S8_3"/>
    <property type="match status" value="1"/>
</dbReference>
<keyword evidence="4" id="KW-0052">Apoplast</keyword>
<feature type="active site" description="Charge relay system" evidence="11 12">
    <location>
        <position position="573"/>
    </location>
</feature>
<dbReference type="InterPro" id="IPR034197">
    <property type="entry name" value="Peptidases_S8_3"/>
</dbReference>
<evidence type="ECO:0000256" key="7">
    <source>
        <dbReference type="ARBA" id="ARBA00022729"/>
    </source>
</evidence>
<evidence type="ECO:0000256" key="1">
    <source>
        <dbReference type="ARBA" id="ARBA00002076"/>
    </source>
</evidence>
<evidence type="ECO:0000259" key="16">
    <source>
        <dbReference type="Pfam" id="PF05922"/>
    </source>
</evidence>
<evidence type="ECO:0000256" key="6">
    <source>
        <dbReference type="ARBA" id="ARBA00022670"/>
    </source>
</evidence>
<feature type="domain" description="Inhibitor I9" evidence="16">
    <location>
        <begin position="40"/>
        <end position="125"/>
    </location>
</feature>
<evidence type="ECO:0000259" key="17">
    <source>
        <dbReference type="Pfam" id="PF17766"/>
    </source>
</evidence>